<dbReference type="InterPro" id="IPR044966">
    <property type="entry name" value="RPH1"/>
</dbReference>
<evidence type="ECO:0000313" key="3">
    <source>
        <dbReference type="Proteomes" id="UP000012073"/>
    </source>
</evidence>
<keyword evidence="1" id="KW-0812">Transmembrane</keyword>
<dbReference type="PhylomeDB" id="R7QH93"/>
<dbReference type="OrthoDB" id="424372at2759"/>
<evidence type="ECO:0000256" key="1">
    <source>
        <dbReference type="SAM" id="Phobius"/>
    </source>
</evidence>
<dbReference type="STRING" id="2769.R7QH93"/>
<dbReference type="GO" id="GO:0006952">
    <property type="term" value="P:defense response"/>
    <property type="evidence" value="ECO:0007669"/>
    <property type="project" value="InterPro"/>
</dbReference>
<keyword evidence="1" id="KW-0472">Membrane</keyword>
<feature type="transmembrane region" description="Helical" evidence="1">
    <location>
        <begin position="239"/>
        <end position="257"/>
    </location>
</feature>
<feature type="transmembrane region" description="Helical" evidence="1">
    <location>
        <begin position="184"/>
        <end position="202"/>
    </location>
</feature>
<dbReference type="Proteomes" id="UP000012073">
    <property type="component" value="Unassembled WGS sequence"/>
</dbReference>
<dbReference type="PANTHER" id="PTHR36359:SF1">
    <property type="entry name" value="PROTEIN RESISTANCE TO PHYTOPHTHORA 1, CHLOROPLASTIC"/>
    <property type="match status" value="1"/>
</dbReference>
<protein>
    <submittedName>
        <fullName evidence="2">Uncharacterized protein</fullName>
    </submittedName>
</protein>
<evidence type="ECO:0000313" key="2">
    <source>
        <dbReference type="EMBL" id="CDF36836.1"/>
    </source>
</evidence>
<organism evidence="2 3">
    <name type="scientific">Chondrus crispus</name>
    <name type="common">Carrageen Irish moss</name>
    <name type="synonym">Polymorpha crispa</name>
    <dbReference type="NCBI Taxonomy" id="2769"/>
    <lineage>
        <taxon>Eukaryota</taxon>
        <taxon>Rhodophyta</taxon>
        <taxon>Florideophyceae</taxon>
        <taxon>Rhodymeniophycidae</taxon>
        <taxon>Gigartinales</taxon>
        <taxon>Gigartinaceae</taxon>
        <taxon>Chondrus</taxon>
    </lineage>
</organism>
<dbReference type="OMA" id="VFRGWLK"/>
<proteinExistence type="predicted"/>
<accession>R7QH93</accession>
<gene>
    <name evidence="2" type="ORF">CHC_T00005278001</name>
</gene>
<sequence length="292" mass="32127">MEQTCISCRSQLTFLSSVPMHHRPSFSIRKASPCNSLSRPALARAIRRKNVSRCRTLPQMAASETETEGKSDTITEDPMTRRVRDELAADGINLDELLNAGKVVNLTRKLEMLTAESEKLTAGSPELQDAKQKMSKLESDLVREKRQVMQNWLKQLFLLQAIVFIGIGGVLANDVVPGVDSVPLVGRALGFWTTWLFTIPALRARKGTSKTEKSALNVAFLATPLLNVALPALTKNCGIIWAADVALLGACYAFYGITAKRGADGDEEGNRPVKEQGKVKGILKYLDWGSWR</sequence>
<feature type="transmembrane region" description="Helical" evidence="1">
    <location>
        <begin position="152"/>
        <end position="172"/>
    </location>
</feature>
<keyword evidence="1" id="KW-1133">Transmembrane helix</keyword>
<name>R7QH93_CHOCR</name>
<dbReference type="EMBL" id="HG001806">
    <property type="protein sequence ID" value="CDF36836.1"/>
    <property type="molecule type" value="Genomic_DNA"/>
</dbReference>
<dbReference type="AlphaFoldDB" id="R7QH93"/>
<dbReference type="GeneID" id="17324368"/>
<dbReference type="KEGG" id="ccp:CHC_T00005278001"/>
<feature type="transmembrane region" description="Helical" evidence="1">
    <location>
        <begin position="214"/>
        <end position="233"/>
    </location>
</feature>
<dbReference type="PANTHER" id="PTHR36359">
    <property type="entry name" value="PROTEIN RESISTANCE TO PHYTOPHTHORA 1, CHLOROPLASTIC"/>
    <property type="match status" value="1"/>
</dbReference>
<keyword evidence="3" id="KW-1185">Reference proteome</keyword>
<dbReference type="RefSeq" id="XP_005716655.1">
    <property type="nucleotide sequence ID" value="XM_005716598.1"/>
</dbReference>
<dbReference type="Gramene" id="CDF36836">
    <property type="protein sequence ID" value="CDF36836"/>
    <property type="gene ID" value="CHC_T00005278001"/>
</dbReference>
<reference evidence="3" key="1">
    <citation type="journal article" date="2013" name="Proc. Natl. Acad. Sci. U.S.A.">
        <title>Genome structure and metabolic features in the red seaweed Chondrus crispus shed light on evolution of the Archaeplastida.</title>
        <authorList>
            <person name="Collen J."/>
            <person name="Porcel B."/>
            <person name="Carre W."/>
            <person name="Ball S.G."/>
            <person name="Chaparro C."/>
            <person name="Tonon T."/>
            <person name="Barbeyron T."/>
            <person name="Michel G."/>
            <person name="Noel B."/>
            <person name="Valentin K."/>
            <person name="Elias M."/>
            <person name="Artiguenave F."/>
            <person name="Arun A."/>
            <person name="Aury J.M."/>
            <person name="Barbosa-Neto J.F."/>
            <person name="Bothwell J.H."/>
            <person name="Bouget F.Y."/>
            <person name="Brillet L."/>
            <person name="Cabello-Hurtado F."/>
            <person name="Capella-Gutierrez S."/>
            <person name="Charrier B."/>
            <person name="Cladiere L."/>
            <person name="Cock J.M."/>
            <person name="Coelho S.M."/>
            <person name="Colleoni C."/>
            <person name="Czjzek M."/>
            <person name="Da Silva C."/>
            <person name="Delage L."/>
            <person name="Denoeud F."/>
            <person name="Deschamps P."/>
            <person name="Dittami S.M."/>
            <person name="Gabaldon T."/>
            <person name="Gachon C.M."/>
            <person name="Groisillier A."/>
            <person name="Herve C."/>
            <person name="Jabbari K."/>
            <person name="Katinka M."/>
            <person name="Kloareg B."/>
            <person name="Kowalczyk N."/>
            <person name="Labadie K."/>
            <person name="Leblanc C."/>
            <person name="Lopez P.J."/>
            <person name="McLachlan D.H."/>
            <person name="Meslet-Cladiere L."/>
            <person name="Moustafa A."/>
            <person name="Nehr Z."/>
            <person name="Nyvall Collen P."/>
            <person name="Panaud O."/>
            <person name="Partensky F."/>
            <person name="Poulain J."/>
            <person name="Rensing S.A."/>
            <person name="Rousvoal S."/>
            <person name="Samson G."/>
            <person name="Symeonidi A."/>
            <person name="Weissenbach J."/>
            <person name="Zambounis A."/>
            <person name="Wincker P."/>
            <person name="Boyen C."/>
        </authorList>
    </citation>
    <scope>NUCLEOTIDE SEQUENCE [LARGE SCALE GENOMIC DNA]</scope>
    <source>
        <strain evidence="3">cv. Stackhouse</strain>
    </source>
</reference>